<accession>A0A451BDY0</accession>
<name>A0A451BDY0_9GAMM</name>
<dbReference type="EMBL" id="CAADFO010000053">
    <property type="protein sequence ID" value="VFK29776.1"/>
    <property type="molecule type" value="Genomic_DNA"/>
</dbReference>
<evidence type="ECO:0000313" key="3">
    <source>
        <dbReference type="EMBL" id="VFK76480.1"/>
    </source>
</evidence>
<dbReference type="EMBL" id="CAADFQ010000055">
    <property type="protein sequence ID" value="VFK33880.1"/>
    <property type="molecule type" value="Genomic_DNA"/>
</dbReference>
<gene>
    <name evidence="1" type="ORF">BECKMB1821G_GA0114241_105318</name>
    <name evidence="3" type="ORF">BECKMB1821H_GA0114242_105818</name>
    <name evidence="2" type="ORF">BECKMB1821I_GA0114274_105518</name>
</gene>
<reference evidence="3" key="1">
    <citation type="submission" date="2019-02" db="EMBL/GenBank/DDBJ databases">
        <authorList>
            <person name="Gruber-Vodicka R. H."/>
            <person name="Seah K. B. B."/>
        </authorList>
    </citation>
    <scope>NUCLEOTIDE SEQUENCE</scope>
    <source>
        <strain evidence="1">BECK_BZ197</strain>
        <strain evidence="3">BECK_BZ198</strain>
        <strain evidence="2">BECK_BZ199</strain>
    </source>
</reference>
<dbReference type="AlphaFoldDB" id="A0A451BDY0"/>
<sequence>MIKVVFSQRTLNLLWSRVRHHSPVYNHVVTCTFIVRLMVWMRVTIHPCIHETCGIKWSSPSRHNSVLVKRGQYLVKFDPFAKSAVGTPVTGRPPHRPGRAVFPHPVRRFTRFKLSVIALCIHRISLRFLYYSRPDYSKLPERFEKGCPDILPRFPPLLFSHLYAVLMPHS</sequence>
<evidence type="ECO:0000313" key="2">
    <source>
        <dbReference type="EMBL" id="VFK33880.1"/>
    </source>
</evidence>
<organism evidence="3">
    <name type="scientific">Candidatus Kentrum sp. MB</name>
    <dbReference type="NCBI Taxonomy" id="2138164"/>
    <lineage>
        <taxon>Bacteria</taxon>
        <taxon>Pseudomonadati</taxon>
        <taxon>Pseudomonadota</taxon>
        <taxon>Gammaproteobacteria</taxon>
        <taxon>Candidatus Kentrum</taxon>
    </lineage>
</organism>
<protein>
    <submittedName>
        <fullName evidence="3">Uncharacterized protein</fullName>
    </submittedName>
</protein>
<proteinExistence type="predicted"/>
<dbReference type="EMBL" id="CAADGH010000058">
    <property type="protein sequence ID" value="VFK76480.1"/>
    <property type="molecule type" value="Genomic_DNA"/>
</dbReference>
<evidence type="ECO:0000313" key="1">
    <source>
        <dbReference type="EMBL" id="VFK29776.1"/>
    </source>
</evidence>